<evidence type="ECO:0000313" key="1">
    <source>
        <dbReference type="EMBL" id="GGJ81232.1"/>
    </source>
</evidence>
<sequence>MAETITLPIGAQGASGMAIPTNGMSRQAVLERYGLADDEHDPVGKPPIQRWDYREFSVYFEDDRVVNSVRHHQPRMQKEE</sequence>
<reference evidence="1" key="1">
    <citation type="journal article" date="2014" name="Int. J. Syst. Evol. Microbiol.">
        <title>Complete genome sequence of Corynebacterium casei LMG S-19264T (=DSM 44701T), isolated from a smear-ripened cheese.</title>
        <authorList>
            <consortium name="US DOE Joint Genome Institute (JGI-PGF)"/>
            <person name="Walter F."/>
            <person name="Albersmeier A."/>
            <person name="Kalinowski J."/>
            <person name="Ruckert C."/>
        </authorList>
    </citation>
    <scope>NUCLEOTIDE SEQUENCE</scope>
    <source>
        <strain evidence="1">JCM 30078</strain>
    </source>
</reference>
<gene>
    <name evidence="1" type="ORF">GCM10009304_03920</name>
</gene>
<proteinExistence type="predicted"/>
<name>A0A917PJ14_9PSED</name>
<evidence type="ECO:0008006" key="3">
    <source>
        <dbReference type="Google" id="ProtNLM"/>
    </source>
</evidence>
<organism evidence="1 2">
    <name type="scientific">Pseudomonas matsuisoli</name>
    <dbReference type="NCBI Taxonomy" id="1515666"/>
    <lineage>
        <taxon>Bacteria</taxon>
        <taxon>Pseudomonadati</taxon>
        <taxon>Pseudomonadota</taxon>
        <taxon>Gammaproteobacteria</taxon>
        <taxon>Pseudomonadales</taxon>
        <taxon>Pseudomonadaceae</taxon>
        <taxon>Pseudomonas</taxon>
    </lineage>
</organism>
<reference evidence="1" key="2">
    <citation type="submission" date="2020-09" db="EMBL/GenBank/DDBJ databases">
        <authorList>
            <person name="Sun Q."/>
            <person name="Ohkuma M."/>
        </authorList>
    </citation>
    <scope>NUCLEOTIDE SEQUENCE</scope>
    <source>
        <strain evidence="1">JCM 30078</strain>
    </source>
</reference>
<dbReference type="AlphaFoldDB" id="A0A917PJ14"/>
<protein>
    <recommendedName>
        <fullName evidence="3">Phosphodiesterase</fullName>
    </recommendedName>
</protein>
<comment type="caution">
    <text evidence="1">The sequence shown here is derived from an EMBL/GenBank/DDBJ whole genome shotgun (WGS) entry which is preliminary data.</text>
</comment>
<evidence type="ECO:0000313" key="2">
    <source>
        <dbReference type="Proteomes" id="UP000635983"/>
    </source>
</evidence>
<accession>A0A917PJ14</accession>
<dbReference type="EMBL" id="BMPO01000001">
    <property type="protein sequence ID" value="GGJ81232.1"/>
    <property type="molecule type" value="Genomic_DNA"/>
</dbReference>
<dbReference type="Proteomes" id="UP000635983">
    <property type="component" value="Unassembled WGS sequence"/>
</dbReference>
<keyword evidence="2" id="KW-1185">Reference proteome</keyword>